<evidence type="ECO:0000313" key="12">
    <source>
        <dbReference type="Proteomes" id="UP000816034"/>
    </source>
</evidence>
<organism evidence="11 12">
    <name type="scientific">Naegleria lovaniensis</name>
    <name type="common">Amoeba</name>
    <dbReference type="NCBI Taxonomy" id="51637"/>
    <lineage>
        <taxon>Eukaryota</taxon>
        <taxon>Discoba</taxon>
        <taxon>Heterolobosea</taxon>
        <taxon>Tetramitia</taxon>
        <taxon>Eutetramitia</taxon>
        <taxon>Vahlkampfiidae</taxon>
        <taxon>Naegleria</taxon>
    </lineage>
</organism>
<dbReference type="InterPro" id="IPR023614">
    <property type="entry name" value="Porin_dom_sf"/>
</dbReference>
<dbReference type="AlphaFoldDB" id="A0AA88GAT7"/>
<dbReference type="InterPro" id="IPR037930">
    <property type="entry name" value="Tom40"/>
</dbReference>
<evidence type="ECO:0000256" key="1">
    <source>
        <dbReference type="ARBA" id="ARBA00004374"/>
    </source>
</evidence>
<keyword evidence="5" id="KW-0812">Transmembrane</keyword>
<dbReference type="InterPro" id="IPR027246">
    <property type="entry name" value="Porin_Euk/Tom40"/>
</dbReference>
<keyword evidence="12" id="KW-1185">Reference proteome</keyword>
<evidence type="ECO:0000256" key="4">
    <source>
        <dbReference type="ARBA" id="ARBA00022452"/>
    </source>
</evidence>
<evidence type="ECO:0000256" key="7">
    <source>
        <dbReference type="ARBA" id="ARBA00022927"/>
    </source>
</evidence>
<dbReference type="GO" id="GO:0005741">
    <property type="term" value="C:mitochondrial outer membrane"/>
    <property type="evidence" value="ECO:0007669"/>
    <property type="project" value="UniProtKB-SubCell"/>
</dbReference>
<evidence type="ECO:0000256" key="5">
    <source>
        <dbReference type="ARBA" id="ARBA00022692"/>
    </source>
</evidence>
<evidence type="ECO:0000256" key="3">
    <source>
        <dbReference type="ARBA" id="ARBA00022448"/>
    </source>
</evidence>
<dbReference type="RefSeq" id="XP_044543559.1">
    <property type="nucleotide sequence ID" value="XM_044686556.1"/>
</dbReference>
<evidence type="ECO:0000313" key="11">
    <source>
        <dbReference type="EMBL" id="KAG2374385.1"/>
    </source>
</evidence>
<comment type="subcellular location">
    <subcellularLocation>
        <location evidence="1">Mitochondrion outer membrane</location>
        <topology evidence="1">Multi-pass membrane protein</topology>
    </subcellularLocation>
</comment>
<accession>A0AA88GAT7</accession>
<dbReference type="Proteomes" id="UP000816034">
    <property type="component" value="Unassembled WGS sequence"/>
</dbReference>
<evidence type="ECO:0000256" key="9">
    <source>
        <dbReference type="ARBA" id="ARBA00023136"/>
    </source>
</evidence>
<dbReference type="Pfam" id="PF01459">
    <property type="entry name" value="Porin_3"/>
    <property type="match status" value="1"/>
</dbReference>
<sequence>MRKAATTTSYVPPTTSTTTTSEPVPPSSSSFINSVTNFIRNLHKAKGLREPRKYEDYNREAKDLFVTDAGEGFTVQLNKIIGQTAQHEFGLSHSVFVGGSGMRPPDYTTTVSFANKTTNLLSQIQLPHYIHFFMLKRKFLNEKLTTEVNYANANNNLIAKADYSERDYVIDAQYDLEKGKFQISYMQSVLPFLQLGCSGFYRTSDRVSGLSTCVRYQPTKEAIVTGEAKVSGPLSQANTYNLKASYYQQVGVDTFLCTEATYDVSERTLNFIYGFQQLFQQAKFRVTASQDFNIKASFDIMPTMSTNINTSIDANPAKSEYKFGVSIQIN</sequence>
<dbReference type="Gene3D" id="2.40.160.10">
    <property type="entry name" value="Porin"/>
    <property type="match status" value="1"/>
</dbReference>
<keyword evidence="3" id="KW-0813">Transport</keyword>
<keyword evidence="7" id="KW-0653">Protein transport</keyword>
<dbReference type="GeneID" id="68103409"/>
<name>A0AA88GAT7_NAELO</name>
<keyword evidence="4" id="KW-1134">Transmembrane beta strand</keyword>
<gene>
    <name evidence="11" type="ORF">C9374_010955</name>
</gene>
<evidence type="ECO:0000256" key="6">
    <source>
        <dbReference type="ARBA" id="ARBA00022787"/>
    </source>
</evidence>
<dbReference type="GO" id="GO:0008320">
    <property type="term" value="F:protein transmembrane transporter activity"/>
    <property type="evidence" value="ECO:0007669"/>
    <property type="project" value="InterPro"/>
</dbReference>
<protein>
    <submittedName>
        <fullName evidence="11">Uncharacterized protein</fullName>
    </submittedName>
</protein>
<dbReference type="EMBL" id="PYSW02000046">
    <property type="protein sequence ID" value="KAG2374385.1"/>
    <property type="molecule type" value="Genomic_DNA"/>
</dbReference>
<evidence type="ECO:0000256" key="8">
    <source>
        <dbReference type="ARBA" id="ARBA00023128"/>
    </source>
</evidence>
<keyword evidence="9" id="KW-0472">Membrane</keyword>
<dbReference type="PANTHER" id="PTHR10802">
    <property type="entry name" value="MITOCHONDRIAL IMPORT RECEPTOR SUBUNIT TOM40"/>
    <property type="match status" value="1"/>
</dbReference>
<evidence type="ECO:0000256" key="10">
    <source>
        <dbReference type="SAM" id="MobiDB-lite"/>
    </source>
</evidence>
<reference evidence="11 12" key="1">
    <citation type="journal article" date="2018" name="BMC Genomics">
        <title>The genome of Naegleria lovaniensis, the basis for a comparative approach to unravel pathogenicity factors of the human pathogenic amoeba N. fowleri.</title>
        <authorList>
            <person name="Liechti N."/>
            <person name="Schurch N."/>
            <person name="Bruggmann R."/>
            <person name="Wittwer M."/>
        </authorList>
    </citation>
    <scope>NUCLEOTIDE SEQUENCE [LARGE SCALE GENOMIC DNA]</scope>
    <source>
        <strain evidence="11 12">ATCC 30569</strain>
    </source>
</reference>
<evidence type="ECO:0000256" key="2">
    <source>
        <dbReference type="ARBA" id="ARBA00010510"/>
    </source>
</evidence>
<keyword evidence="8" id="KW-0496">Mitochondrion</keyword>
<feature type="region of interest" description="Disordered" evidence="10">
    <location>
        <begin position="1"/>
        <end position="28"/>
    </location>
</feature>
<comment type="caution">
    <text evidence="11">The sequence shown here is derived from an EMBL/GenBank/DDBJ whole genome shotgun (WGS) entry which is preliminary data.</text>
</comment>
<proteinExistence type="inferred from homology"/>
<comment type="similarity">
    <text evidence="2">Belongs to the Tom40 family.</text>
</comment>
<keyword evidence="6" id="KW-1000">Mitochondrion outer membrane</keyword>
<dbReference type="GO" id="GO:0030150">
    <property type="term" value="P:protein import into mitochondrial matrix"/>
    <property type="evidence" value="ECO:0007669"/>
    <property type="project" value="InterPro"/>
</dbReference>